<keyword evidence="3" id="KW-1185">Reference proteome</keyword>
<feature type="transmembrane region" description="Helical" evidence="1">
    <location>
        <begin position="183"/>
        <end position="202"/>
    </location>
</feature>
<sequence>MSLLLLLALIGLAAIFVVAASRRTAPENTEAATLVAARRHEDVTTAVALTAGILVAGAVVISAAASPGAGPGAPGVLAALGPAAGGLVHLGIHAVGERTWPRPVGAVRTAVLRRRTVRELAGRRAWLLAATSTVLAVVLVLTGATATETGRAVPRLITAEDVAAGMGGGAAGPYPGWPYGLPLLGGTALVLVGAAVAVRMVARRPAVAGTAPEDDAGLRLTSAGRILAGTQLFVGGTLTAVLTVSAVPLGNAGWGLAAGAAAGLAVVAAVASFATLGRALAPARPARPAVTAVR</sequence>
<evidence type="ECO:0000313" key="2">
    <source>
        <dbReference type="EMBL" id="MPV37753.1"/>
    </source>
</evidence>
<keyword evidence="1" id="KW-0472">Membrane</keyword>
<feature type="transmembrane region" description="Helical" evidence="1">
    <location>
        <begin position="125"/>
        <end position="146"/>
    </location>
</feature>
<dbReference type="EMBL" id="WHPC01000048">
    <property type="protein sequence ID" value="MPV37753.1"/>
    <property type="molecule type" value="Genomic_DNA"/>
</dbReference>
<feature type="transmembrane region" description="Helical" evidence="1">
    <location>
        <begin position="223"/>
        <end position="247"/>
    </location>
</feature>
<feature type="transmembrane region" description="Helical" evidence="1">
    <location>
        <begin position="43"/>
        <end position="65"/>
    </location>
</feature>
<keyword evidence="1" id="KW-1133">Transmembrane helix</keyword>
<dbReference type="RefSeq" id="WP_152194657.1">
    <property type="nucleotide sequence ID" value="NZ_VUKD01000002.1"/>
</dbReference>
<protein>
    <submittedName>
        <fullName evidence="2">Uncharacterized protein</fullName>
    </submittedName>
</protein>
<accession>A0A6N7EL35</accession>
<evidence type="ECO:0000256" key="1">
    <source>
        <dbReference type="SAM" id="Phobius"/>
    </source>
</evidence>
<evidence type="ECO:0000313" key="3">
    <source>
        <dbReference type="Proteomes" id="UP000437709"/>
    </source>
</evidence>
<feature type="transmembrane region" description="Helical" evidence="1">
    <location>
        <begin position="253"/>
        <end position="277"/>
    </location>
</feature>
<reference evidence="2 3" key="1">
    <citation type="submission" date="2019-10" db="EMBL/GenBank/DDBJ databases">
        <title>Georgenia wutianyii sp. nov. and Georgenia yuyongxinii sp. nov. isolated from plateau pika (Ochotona curzoniae) in the Qinghai-Tibet plateau of China.</title>
        <authorList>
            <person name="Tian Z."/>
        </authorList>
    </citation>
    <scope>NUCLEOTIDE SEQUENCE [LARGE SCALE GENOMIC DNA]</scope>
    <source>
        <strain evidence="2 3">JCM 19765</strain>
    </source>
</reference>
<name>A0A6N7EL35_9MICO</name>
<comment type="caution">
    <text evidence="2">The sequence shown here is derived from an EMBL/GenBank/DDBJ whole genome shotgun (WGS) entry which is preliminary data.</text>
</comment>
<keyword evidence="1" id="KW-0812">Transmembrane</keyword>
<organism evidence="2 3">
    <name type="scientific">Georgenia subflava</name>
    <dbReference type="NCBI Taxonomy" id="1622177"/>
    <lineage>
        <taxon>Bacteria</taxon>
        <taxon>Bacillati</taxon>
        <taxon>Actinomycetota</taxon>
        <taxon>Actinomycetes</taxon>
        <taxon>Micrococcales</taxon>
        <taxon>Bogoriellaceae</taxon>
        <taxon>Georgenia</taxon>
    </lineage>
</organism>
<proteinExistence type="predicted"/>
<gene>
    <name evidence="2" type="ORF">GB881_11995</name>
</gene>
<dbReference type="Proteomes" id="UP000437709">
    <property type="component" value="Unassembled WGS sequence"/>
</dbReference>
<dbReference type="AlphaFoldDB" id="A0A6N7EL35"/>